<comment type="caution">
    <text evidence="4">The sequence shown here is derived from an EMBL/GenBank/DDBJ whole genome shotgun (WGS) entry which is preliminary data.</text>
</comment>
<dbReference type="SUPFAM" id="SSF51735">
    <property type="entry name" value="NAD(P)-binding Rossmann-fold domains"/>
    <property type="match status" value="1"/>
</dbReference>
<accession>A0A9P4VTF3</accession>
<dbReference type="InterPro" id="IPR036291">
    <property type="entry name" value="NAD(P)-bd_dom_sf"/>
</dbReference>
<evidence type="ECO:0000256" key="1">
    <source>
        <dbReference type="ARBA" id="ARBA00006484"/>
    </source>
</evidence>
<dbReference type="EMBL" id="MU006092">
    <property type="protein sequence ID" value="KAF2840867.1"/>
    <property type="molecule type" value="Genomic_DNA"/>
</dbReference>
<name>A0A9P4VTF3_9PEZI</name>
<evidence type="ECO:0000256" key="3">
    <source>
        <dbReference type="ARBA" id="ARBA00023002"/>
    </source>
</evidence>
<dbReference type="Pfam" id="PF00106">
    <property type="entry name" value="adh_short"/>
    <property type="match status" value="1"/>
</dbReference>
<evidence type="ECO:0000256" key="2">
    <source>
        <dbReference type="ARBA" id="ARBA00022857"/>
    </source>
</evidence>
<dbReference type="OrthoDB" id="191139at2759"/>
<dbReference type="InterPro" id="IPR002347">
    <property type="entry name" value="SDR_fam"/>
</dbReference>
<dbReference type="PRINTS" id="PR00081">
    <property type="entry name" value="GDHRDH"/>
</dbReference>
<organism evidence="4 5">
    <name type="scientific">Patellaria atrata CBS 101060</name>
    <dbReference type="NCBI Taxonomy" id="1346257"/>
    <lineage>
        <taxon>Eukaryota</taxon>
        <taxon>Fungi</taxon>
        <taxon>Dikarya</taxon>
        <taxon>Ascomycota</taxon>
        <taxon>Pezizomycotina</taxon>
        <taxon>Dothideomycetes</taxon>
        <taxon>Dothideomycetes incertae sedis</taxon>
        <taxon>Patellariales</taxon>
        <taxon>Patellariaceae</taxon>
        <taxon>Patellaria</taxon>
    </lineage>
</organism>
<keyword evidence="2" id="KW-0521">NADP</keyword>
<dbReference type="Proteomes" id="UP000799429">
    <property type="component" value="Unassembled WGS sequence"/>
</dbReference>
<evidence type="ECO:0000313" key="4">
    <source>
        <dbReference type="EMBL" id="KAF2840867.1"/>
    </source>
</evidence>
<dbReference type="PANTHER" id="PTHR24320">
    <property type="entry name" value="RETINOL DEHYDROGENASE"/>
    <property type="match status" value="1"/>
</dbReference>
<protein>
    <submittedName>
        <fullName evidence="4">Carbonyl reductase</fullName>
    </submittedName>
</protein>
<gene>
    <name evidence="4" type="ORF">M501DRAFT_1048228</name>
</gene>
<comment type="similarity">
    <text evidence="1">Belongs to the short-chain dehydrogenases/reductases (SDR) family.</text>
</comment>
<sequence>MAVGKVTFHPDSLPNLTGGVYIVTGGNSGIGYNTVARLAQHGAHVYMCARSPIKGNASINTIKSLYPEAHITLLQMDHLSLSTVVSAAKFVLSKETAIHGLINNAGIMATPFEMTKDGYEAQWQTNYLAHWVFTSHLLPLLLTTSRRMPPSSVRIVNLSSSGHYSAPKEGIHFADTSLPNDSVMTRYGQSKLANVLHTKTLNRLLIEYTLGNGKVWTAAVHPGLVDSQLGARAEIPCWMRMIFAPYMALGGSMDGDKGSWTSVFCAASPYMSKEQSGAYFQRIADPGGWQSGKARDMELATRLEEWTSDKMEREGWMM</sequence>
<proteinExistence type="inferred from homology"/>
<dbReference type="GO" id="GO:0016491">
    <property type="term" value="F:oxidoreductase activity"/>
    <property type="evidence" value="ECO:0007669"/>
    <property type="project" value="UniProtKB-KW"/>
</dbReference>
<keyword evidence="5" id="KW-1185">Reference proteome</keyword>
<dbReference type="PANTHER" id="PTHR24320:SF282">
    <property type="entry name" value="WW DOMAIN-CONTAINING OXIDOREDUCTASE"/>
    <property type="match status" value="1"/>
</dbReference>
<reference evidence="4" key="1">
    <citation type="journal article" date="2020" name="Stud. Mycol.">
        <title>101 Dothideomycetes genomes: a test case for predicting lifestyles and emergence of pathogens.</title>
        <authorList>
            <person name="Haridas S."/>
            <person name="Albert R."/>
            <person name="Binder M."/>
            <person name="Bloem J."/>
            <person name="Labutti K."/>
            <person name="Salamov A."/>
            <person name="Andreopoulos B."/>
            <person name="Baker S."/>
            <person name="Barry K."/>
            <person name="Bills G."/>
            <person name="Bluhm B."/>
            <person name="Cannon C."/>
            <person name="Castanera R."/>
            <person name="Culley D."/>
            <person name="Daum C."/>
            <person name="Ezra D."/>
            <person name="Gonzalez J."/>
            <person name="Henrissat B."/>
            <person name="Kuo A."/>
            <person name="Liang C."/>
            <person name="Lipzen A."/>
            <person name="Lutzoni F."/>
            <person name="Magnuson J."/>
            <person name="Mondo S."/>
            <person name="Nolan M."/>
            <person name="Ohm R."/>
            <person name="Pangilinan J."/>
            <person name="Park H.-J."/>
            <person name="Ramirez L."/>
            <person name="Alfaro M."/>
            <person name="Sun H."/>
            <person name="Tritt A."/>
            <person name="Yoshinaga Y."/>
            <person name="Zwiers L.-H."/>
            <person name="Turgeon B."/>
            <person name="Goodwin S."/>
            <person name="Spatafora J."/>
            <person name="Crous P."/>
            <person name="Grigoriev I."/>
        </authorList>
    </citation>
    <scope>NUCLEOTIDE SEQUENCE</scope>
    <source>
        <strain evidence="4">CBS 101060</strain>
    </source>
</reference>
<evidence type="ECO:0000313" key="5">
    <source>
        <dbReference type="Proteomes" id="UP000799429"/>
    </source>
</evidence>
<dbReference type="AlphaFoldDB" id="A0A9P4VTF3"/>
<keyword evidence="3" id="KW-0560">Oxidoreductase</keyword>
<dbReference type="Gene3D" id="3.40.50.720">
    <property type="entry name" value="NAD(P)-binding Rossmann-like Domain"/>
    <property type="match status" value="1"/>
</dbReference>